<protein>
    <submittedName>
        <fullName evidence="1">Uncharacterized protein</fullName>
    </submittedName>
</protein>
<dbReference type="EMBL" id="LXJU01000010">
    <property type="protein sequence ID" value="OGE52459.1"/>
    <property type="molecule type" value="Genomic_DNA"/>
</dbReference>
<dbReference type="STRING" id="1835702.A0A1F5LHR5"/>
<proteinExistence type="predicted"/>
<evidence type="ECO:0000313" key="2">
    <source>
        <dbReference type="Proteomes" id="UP000177622"/>
    </source>
</evidence>
<accession>A0A1F5LHR5</accession>
<organism evidence="1 2">
    <name type="scientific">Penicillium arizonense</name>
    <dbReference type="NCBI Taxonomy" id="1835702"/>
    <lineage>
        <taxon>Eukaryota</taxon>
        <taxon>Fungi</taxon>
        <taxon>Dikarya</taxon>
        <taxon>Ascomycota</taxon>
        <taxon>Pezizomycotina</taxon>
        <taxon>Eurotiomycetes</taxon>
        <taxon>Eurotiomycetidae</taxon>
        <taxon>Eurotiales</taxon>
        <taxon>Aspergillaceae</taxon>
        <taxon>Penicillium</taxon>
    </lineage>
</organism>
<dbReference type="RefSeq" id="XP_022487901.1">
    <property type="nucleotide sequence ID" value="XM_022632127.1"/>
</dbReference>
<evidence type="ECO:0000313" key="1">
    <source>
        <dbReference type="EMBL" id="OGE52459.1"/>
    </source>
</evidence>
<sequence>MPKVNPLRVLVIVSHRSSRLSKAQTNPEALLPKAIRLLKASHLYTPQETHPATRLVAMQKWRTRVFFVFDICHTTYDAKLGHLPEQNKLPVVVVHLSKKNTAYPANAWLSKRVNRDIALLHNAHGFDAVPPFVEDHTFGKPPEYVNPRDIALIKATCV</sequence>
<dbReference type="GeneID" id="34576861"/>
<name>A0A1F5LHR5_PENAI</name>
<keyword evidence="2" id="KW-1185">Reference proteome</keyword>
<dbReference type="AlphaFoldDB" id="A0A1F5LHR5"/>
<gene>
    <name evidence="1" type="ORF">PENARI_c010G01418</name>
</gene>
<comment type="caution">
    <text evidence="1">The sequence shown here is derived from an EMBL/GenBank/DDBJ whole genome shotgun (WGS) entry which is preliminary data.</text>
</comment>
<dbReference type="OrthoDB" id="4358740at2759"/>
<reference evidence="1 2" key="1">
    <citation type="journal article" date="2016" name="Sci. Rep.">
        <title>Penicillium arizonense, a new, genome sequenced fungal species, reveals a high chemical diversity in secreted metabolites.</title>
        <authorList>
            <person name="Grijseels S."/>
            <person name="Nielsen J.C."/>
            <person name="Randelovic M."/>
            <person name="Nielsen J."/>
            <person name="Nielsen K.F."/>
            <person name="Workman M."/>
            <person name="Frisvad J.C."/>
        </authorList>
    </citation>
    <scope>NUCLEOTIDE SEQUENCE [LARGE SCALE GENOMIC DNA]</scope>
    <source>
        <strain evidence="1 2">CBS 141311</strain>
    </source>
</reference>
<dbReference type="Proteomes" id="UP000177622">
    <property type="component" value="Unassembled WGS sequence"/>
</dbReference>